<dbReference type="GO" id="GO:0006508">
    <property type="term" value="P:proteolysis"/>
    <property type="evidence" value="ECO:0007669"/>
    <property type="project" value="UniProtKB-KW"/>
</dbReference>
<name>A0ABQ5H9Q9_9ASTR</name>
<dbReference type="EMBL" id="BQNB010019373">
    <property type="protein sequence ID" value="GJT84602.1"/>
    <property type="molecule type" value="Genomic_DNA"/>
</dbReference>
<dbReference type="Proteomes" id="UP001151760">
    <property type="component" value="Unassembled WGS sequence"/>
</dbReference>
<evidence type="ECO:0000313" key="2">
    <source>
        <dbReference type="Proteomes" id="UP001151760"/>
    </source>
</evidence>
<reference evidence="1" key="1">
    <citation type="journal article" date="2022" name="Int. J. Mol. Sci.">
        <title>Draft Genome of Tanacetum Coccineum: Genomic Comparison of Closely Related Tanacetum-Family Plants.</title>
        <authorList>
            <person name="Yamashiro T."/>
            <person name="Shiraishi A."/>
            <person name="Nakayama K."/>
            <person name="Satake H."/>
        </authorList>
    </citation>
    <scope>NUCLEOTIDE SEQUENCE</scope>
</reference>
<dbReference type="GO" id="GO:0008233">
    <property type="term" value="F:peptidase activity"/>
    <property type="evidence" value="ECO:0007669"/>
    <property type="project" value="UniProtKB-KW"/>
</dbReference>
<evidence type="ECO:0000313" key="1">
    <source>
        <dbReference type="EMBL" id="GJT84602.1"/>
    </source>
</evidence>
<accession>A0ABQ5H9Q9</accession>
<dbReference type="InterPro" id="IPR038765">
    <property type="entry name" value="Papain-like_cys_pep_sf"/>
</dbReference>
<dbReference type="PANTHER" id="PTHR33018">
    <property type="entry name" value="OS10G0338966 PROTEIN-RELATED"/>
    <property type="match status" value="1"/>
</dbReference>
<comment type="caution">
    <text evidence="1">The sequence shown here is derived from an EMBL/GenBank/DDBJ whole genome shotgun (WGS) entry which is preliminary data.</text>
</comment>
<keyword evidence="1" id="KW-0378">Hydrolase</keyword>
<gene>
    <name evidence="1" type="ORF">Tco_1066319</name>
</gene>
<protein>
    <submittedName>
        <fullName evidence="1">Ulp1 protease family, C-terminal catalytic domain-containing protein</fullName>
    </submittedName>
</protein>
<dbReference type="SUPFAM" id="SSF54001">
    <property type="entry name" value="Cysteine proteinases"/>
    <property type="match status" value="1"/>
</dbReference>
<organism evidence="1 2">
    <name type="scientific">Tanacetum coccineum</name>
    <dbReference type="NCBI Taxonomy" id="301880"/>
    <lineage>
        <taxon>Eukaryota</taxon>
        <taxon>Viridiplantae</taxon>
        <taxon>Streptophyta</taxon>
        <taxon>Embryophyta</taxon>
        <taxon>Tracheophyta</taxon>
        <taxon>Spermatophyta</taxon>
        <taxon>Magnoliopsida</taxon>
        <taxon>eudicotyledons</taxon>
        <taxon>Gunneridae</taxon>
        <taxon>Pentapetalae</taxon>
        <taxon>asterids</taxon>
        <taxon>campanulids</taxon>
        <taxon>Asterales</taxon>
        <taxon>Asteraceae</taxon>
        <taxon>Asteroideae</taxon>
        <taxon>Anthemideae</taxon>
        <taxon>Anthemidinae</taxon>
        <taxon>Tanacetum</taxon>
    </lineage>
</organism>
<sequence>MDSSTCSNVLSHGELFDPLQQREDDLNIADDVTQDHGGRTRGVSSIVGYKEGLTGYVRKKRTYKQSLDFKELSEKVQEKLMSGPLWNCLKEKLLEEIRKEPIVGTSSVRPTTSNIRIDCIKETTTKALKGYDFFVAPYLHNGHHALLLICPNHGRGVILDSVKWEPRKTKEDYYLVKQVERVVGHLSWEFLIVNVQEDNGTCLFLLKFIYEALLKVKVYKRVKFDQATDGSEKTTRNGETIRDLVFVIWS</sequence>
<proteinExistence type="predicted"/>
<keyword evidence="1" id="KW-0645">Protease</keyword>
<dbReference type="PANTHER" id="PTHR33018:SF37">
    <property type="entry name" value="TRANSPOSASE TNP1_EN_SPM-LIKE DOMAIN-CONTAINING PROTEIN"/>
    <property type="match status" value="1"/>
</dbReference>
<reference evidence="1" key="2">
    <citation type="submission" date="2022-01" db="EMBL/GenBank/DDBJ databases">
        <authorList>
            <person name="Yamashiro T."/>
            <person name="Shiraishi A."/>
            <person name="Satake H."/>
            <person name="Nakayama K."/>
        </authorList>
    </citation>
    <scope>NUCLEOTIDE SEQUENCE</scope>
</reference>
<keyword evidence="2" id="KW-1185">Reference proteome</keyword>